<protein>
    <submittedName>
        <fullName evidence="2">10934_t:CDS:1</fullName>
    </submittedName>
</protein>
<gene>
    <name evidence="2" type="ORF">AMORRO_LOCUS16833</name>
</gene>
<name>A0A9N9JD24_9GLOM</name>
<reference evidence="2" key="1">
    <citation type="submission" date="2021-06" db="EMBL/GenBank/DDBJ databases">
        <authorList>
            <person name="Kallberg Y."/>
            <person name="Tangrot J."/>
            <person name="Rosling A."/>
        </authorList>
    </citation>
    <scope>NUCLEOTIDE SEQUENCE</scope>
    <source>
        <strain evidence="2">CL551</strain>
    </source>
</reference>
<feature type="non-terminal residue" evidence="2">
    <location>
        <position position="1"/>
    </location>
</feature>
<evidence type="ECO:0000313" key="2">
    <source>
        <dbReference type="EMBL" id="CAG8774820.1"/>
    </source>
</evidence>
<evidence type="ECO:0000256" key="1">
    <source>
        <dbReference type="SAM" id="MobiDB-lite"/>
    </source>
</evidence>
<accession>A0A9N9JD24</accession>
<keyword evidence="3" id="KW-1185">Reference proteome</keyword>
<proteinExistence type="predicted"/>
<dbReference type="AlphaFoldDB" id="A0A9N9JD24"/>
<feature type="region of interest" description="Disordered" evidence="1">
    <location>
        <begin position="192"/>
        <end position="212"/>
    </location>
</feature>
<feature type="compositionally biased region" description="Polar residues" evidence="1">
    <location>
        <begin position="200"/>
        <end position="212"/>
    </location>
</feature>
<comment type="caution">
    <text evidence="2">The sequence shown here is derived from an EMBL/GenBank/DDBJ whole genome shotgun (WGS) entry which is preliminary data.</text>
</comment>
<dbReference type="Proteomes" id="UP000789342">
    <property type="component" value="Unassembled WGS sequence"/>
</dbReference>
<sequence>ISMMHIIPNLQHQEEGITMTNAFIILRNIMHKHIQCLFDQARTPRPCNGNVSKYMSSYWCELDDRLKRELKEMVNEFYESNIFYHIKESTVKSTIDPNMEEYTLGLNNLIRDTEIDPIHDMNNVFNHEVSNTDYLGSNNYNFNNYDFNNYNLNNHDLNDCNLSDHNDFDAYNLNAHYLNDHNTSDYNLNNYNSNDYNSSEHNLNNYNSNDYD</sequence>
<evidence type="ECO:0000313" key="3">
    <source>
        <dbReference type="Proteomes" id="UP000789342"/>
    </source>
</evidence>
<dbReference type="EMBL" id="CAJVPV010048672">
    <property type="protein sequence ID" value="CAG8774820.1"/>
    <property type="molecule type" value="Genomic_DNA"/>
</dbReference>
<organism evidence="2 3">
    <name type="scientific">Acaulospora morrowiae</name>
    <dbReference type="NCBI Taxonomy" id="94023"/>
    <lineage>
        <taxon>Eukaryota</taxon>
        <taxon>Fungi</taxon>
        <taxon>Fungi incertae sedis</taxon>
        <taxon>Mucoromycota</taxon>
        <taxon>Glomeromycotina</taxon>
        <taxon>Glomeromycetes</taxon>
        <taxon>Diversisporales</taxon>
        <taxon>Acaulosporaceae</taxon>
        <taxon>Acaulospora</taxon>
    </lineage>
</organism>